<keyword evidence="5" id="KW-0479">Metal-binding</keyword>
<dbReference type="InterPro" id="IPR002192">
    <property type="entry name" value="PPDK_AMP/ATP-bd"/>
</dbReference>
<keyword evidence="6" id="KW-0547">Nucleotide-binding</keyword>
<dbReference type="PANTHER" id="PTHR43030:SF1">
    <property type="entry name" value="PHOSPHOENOLPYRUVATE SYNTHASE"/>
    <property type="match status" value="1"/>
</dbReference>
<sequence>MTYQFTLGFDDPSCRQTDLVGGKAAGLAEMTSRGVPVAPGFVVTTAAFREFLDATGRAGEISELLGRLERYDLDAASLAAERIHSWLADAALPEVARREIEARYVELSAAAGTPGVSVAIRSSASAEDSVLSSFAGEFETWVDVAGLDDVLAHVHKCYLSMFAPRVLSYVLDRGLDHGVIDMAVVVQKTVRARAAGVMFTLDPVHGDRSQVVIEANWGLGLSVVGGEVIPDRYTVDKVTRQERQRVVGSKRLAYLRGDRGPVEVPEDRRQVACLSPAEVLALADLGMRLEELQGKPQDIEFAVDEELPEGGNLVLLQCRPETVWSGRQRPAAFDAGSSMMSWIAGAISAPSRGASGVGGHHHG</sequence>
<protein>
    <recommendedName>
        <fullName evidence="3">Phosphoenolpyruvate synthase</fullName>
    </recommendedName>
</protein>
<dbReference type="Proteomes" id="UP001596096">
    <property type="component" value="Unassembled WGS sequence"/>
</dbReference>
<evidence type="ECO:0000256" key="6">
    <source>
        <dbReference type="ARBA" id="ARBA00022741"/>
    </source>
</evidence>
<keyword evidence="9" id="KW-0460">Magnesium</keyword>
<dbReference type="EMBL" id="JBHSNW010000044">
    <property type="protein sequence ID" value="MFC5821975.1"/>
    <property type="molecule type" value="Genomic_DNA"/>
</dbReference>
<evidence type="ECO:0000256" key="9">
    <source>
        <dbReference type="ARBA" id="ARBA00022842"/>
    </source>
</evidence>
<keyword evidence="7" id="KW-0418">Kinase</keyword>
<evidence type="ECO:0000313" key="11">
    <source>
        <dbReference type="EMBL" id="MFC5821975.1"/>
    </source>
</evidence>
<evidence type="ECO:0000256" key="7">
    <source>
        <dbReference type="ARBA" id="ARBA00022777"/>
    </source>
</evidence>
<reference evidence="12" key="1">
    <citation type="journal article" date="2019" name="Int. J. Syst. Evol. Microbiol.">
        <title>The Global Catalogue of Microorganisms (GCM) 10K type strain sequencing project: providing services to taxonomists for standard genome sequencing and annotation.</title>
        <authorList>
            <consortium name="The Broad Institute Genomics Platform"/>
            <consortium name="The Broad Institute Genome Sequencing Center for Infectious Disease"/>
            <person name="Wu L."/>
            <person name="Ma J."/>
        </authorList>
    </citation>
    <scope>NUCLEOTIDE SEQUENCE [LARGE SCALE GENOMIC DNA]</scope>
    <source>
        <strain evidence="12">CGMCC 4.7106</strain>
    </source>
</reference>
<comment type="similarity">
    <text evidence="2">Belongs to the PEP-utilizing enzyme family.</text>
</comment>
<comment type="caution">
    <text evidence="11">The sequence shown here is derived from an EMBL/GenBank/DDBJ whole genome shotgun (WGS) entry which is preliminary data.</text>
</comment>
<name>A0ABW1C8C8_9ACTN</name>
<evidence type="ECO:0000256" key="4">
    <source>
        <dbReference type="ARBA" id="ARBA00022679"/>
    </source>
</evidence>
<keyword evidence="4" id="KW-0808">Transferase</keyword>
<evidence type="ECO:0000313" key="12">
    <source>
        <dbReference type="Proteomes" id="UP001596096"/>
    </source>
</evidence>
<feature type="domain" description="Pyruvate phosphate dikinase AMP/ATP-binding" evidence="10">
    <location>
        <begin position="18"/>
        <end position="331"/>
    </location>
</feature>
<evidence type="ECO:0000256" key="8">
    <source>
        <dbReference type="ARBA" id="ARBA00022840"/>
    </source>
</evidence>
<keyword evidence="8" id="KW-0067">ATP-binding</keyword>
<dbReference type="RefSeq" id="WP_219551462.1">
    <property type="nucleotide sequence ID" value="NZ_JAHKRN010000075.1"/>
</dbReference>
<gene>
    <name evidence="11" type="ORF">ACFPUY_43430</name>
</gene>
<proteinExistence type="inferred from homology"/>
<dbReference type="InterPro" id="IPR006319">
    <property type="entry name" value="PEP_synth"/>
</dbReference>
<evidence type="ECO:0000256" key="1">
    <source>
        <dbReference type="ARBA" id="ARBA00001946"/>
    </source>
</evidence>
<evidence type="ECO:0000259" key="10">
    <source>
        <dbReference type="Pfam" id="PF01326"/>
    </source>
</evidence>
<organism evidence="11 12">
    <name type="scientific">Nonomuraea harbinensis</name>
    <dbReference type="NCBI Taxonomy" id="1286938"/>
    <lineage>
        <taxon>Bacteria</taxon>
        <taxon>Bacillati</taxon>
        <taxon>Actinomycetota</taxon>
        <taxon>Actinomycetes</taxon>
        <taxon>Streptosporangiales</taxon>
        <taxon>Streptosporangiaceae</taxon>
        <taxon>Nonomuraea</taxon>
    </lineage>
</organism>
<evidence type="ECO:0000256" key="5">
    <source>
        <dbReference type="ARBA" id="ARBA00022723"/>
    </source>
</evidence>
<accession>A0ABW1C8C8</accession>
<dbReference type="PANTHER" id="PTHR43030">
    <property type="entry name" value="PHOSPHOENOLPYRUVATE SYNTHASE"/>
    <property type="match status" value="1"/>
</dbReference>
<dbReference type="Pfam" id="PF01326">
    <property type="entry name" value="PPDK_N"/>
    <property type="match status" value="1"/>
</dbReference>
<evidence type="ECO:0000256" key="2">
    <source>
        <dbReference type="ARBA" id="ARBA00007837"/>
    </source>
</evidence>
<keyword evidence="12" id="KW-1185">Reference proteome</keyword>
<comment type="cofactor">
    <cofactor evidence="1">
        <name>Mg(2+)</name>
        <dbReference type="ChEBI" id="CHEBI:18420"/>
    </cofactor>
</comment>
<evidence type="ECO:0000256" key="3">
    <source>
        <dbReference type="ARBA" id="ARBA00021623"/>
    </source>
</evidence>